<evidence type="ECO:0008006" key="4">
    <source>
        <dbReference type="Google" id="ProtNLM"/>
    </source>
</evidence>
<proteinExistence type="predicted"/>
<gene>
    <name evidence="2" type="ORF">ACFFMS_14375</name>
</gene>
<comment type="caution">
    <text evidence="2">The sequence shown here is derived from an EMBL/GenBank/DDBJ whole genome shotgun (WGS) entry which is preliminary data.</text>
</comment>
<accession>A0ABV5WGU8</accession>
<evidence type="ECO:0000256" key="1">
    <source>
        <dbReference type="SAM" id="MobiDB-lite"/>
    </source>
</evidence>
<sequence length="48" mass="5358">MGNNQDPHVKKKKHADGQYQEQTAVVNTEGYFAPKNSNTEALNAVKKQ</sequence>
<dbReference type="EMBL" id="JBHMAF010000079">
    <property type="protein sequence ID" value="MFB9759607.1"/>
    <property type="molecule type" value="Genomic_DNA"/>
</dbReference>
<evidence type="ECO:0000313" key="3">
    <source>
        <dbReference type="Proteomes" id="UP001589609"/>
    </source>
</evidence>
<feature type="region of interest" description="Disordered" evidence="1">
    <location>
        <begin position="1"/>
        <end position="20"/>
    </location>
</feature>
<reference evidence="2 3" key="1">
    <citation type="submission" date="2024-09" db="EMBL/GenBank/DDBJ databases">
        <authorList>
            <person name="Sun Q."/>
            <person name="Mori K."/>
        </authorList>
    </citation>
    <scope>NUCLEOTIDE SEQUENCE [LARGE SCALE GENOMIC DNA]</scope>
    <source>
        <strain evidence="2 3">JCM 11201</strain>
    </source>
</reference>
<dbReference type="Proteomes" id="UP001589609">
    <property type="component" value="Unassembled WGS sequence"/>
</dbReference>
<dbReference type="RefSeq" id="WP_165350736.1">
    <property type="nucleotide sequence ID" value="NZ_JAPCYI010000001.1"/>
</dbReference>
<organism evidence="2 3">
    <name type="scientific">Ectobacillus funiculus</name>
    <dbReference type="NCBI Taxonomy" id="137993"/>
    <lineage>
        <taxon>Bacteria</taxon>
        <taxon>Bacillati</taxon>
        <taxon>Bacillota</taxon>
        <taxon>Bacilli</taxon>
        <taxon>Bacillales</taxon>
        <taxon>Bacillaceae</taxon>
        <taxon>Ectobacillus</taxon>
    </lineage>
</organism>
<name>A0ABV5WGU8_9BACI</name>
<protein>
    <recommendedName>
        <fullName evidence="4">DUF4025 domain-containing protein</fullName>
    </recommendedName>
</protein>
<keyword evidence="3" id="KW-1185">Reference proteome</keyword>
<evidence type="ECO:0000313" key="2">
    <source>
        <dbReference type="EMBL" id="MFB9759607.1"/>
    </source>
</evidence>